<evidence type="ECO:0000313" key="2">
    <source>
        <dbReference type="Proteomes" id="UP000184016"/>
    </source>
</evidence>
<dbReference type="Pfam" id="PF16258">
    <property type="entry name" value="DUF4912"/>
    <property type="match status" value="1"/>
</dbReference>
<name>A0A1M6NJR9_9BACL</name>
<dbReference type="AlphaFoldDB" id="A0A1M6NJR9"/>
<protein>
    <recommendedName>
        <fullName evidence="3">DUF4912 domain-containing protein</fullName>
    </recommendedName>
</protein>
<dbReference type="OrthoDB" id="9812700at2"/>
<dbReference type="Proteomes" id="UP000184016">
    <property type="component" value="Unassembled WGS sequence"/>
</dbReference>
<dbReference type="STRING" id="1830138.SAMN05443507_10674"/>
<proteinExistence type="predicted"/>
<dbReference type="InterPro" id="IPR032585">
    <property type="entry name" value="DUF4912"/>
</dbReference>
<dbReference type="RefSeq" id="WP_072873420.1">
    <property type="nucleotide sequence ID" value="NZ_FRAF01000006.1"/>
</dbReference>
<evidence type="ECO:0008006" key="3">
    <source>
        <dbReference type="Google" id="ProtNLM"/>
    </source>
</evidence>
<evidence type="ECO:0000313" key="1">
    <source>
        <dbReference type="EMBL" id="SHJ95985.1"/>
    </source>
</evidence>
<sequence length="184" mass="21654">MLKDQRGCKEEQWRRFWNVDRIRLMCKDASTLFVYWEVSSLRKQIISEHFESRWDQLPFYLLLHDVTDMLFEKNVPHSTQVIAVQPDSENWYIHPVLANRSYLIQLCTATKEGEFFSILQSNSVTTPRVASVSDQPSVCFRRPIRQERTVQENAITDVGPYSFPYFGEFDGYTVNFASRGCIHE</sequence>
<keyword evidence="2" id="KW-1185">Reference proteome</keyword>
<organism evidence="1 2">
    <name type="scientific">Alicyclobacillus tolerans</name>
    <dbReference type="NCBI Taxonomy" id="90970"/>
    <lineage>
        <taxon>Bacteria</taxon>
        <taxon>Bacillati</taxon>
        <taxon>Bacillota</taxon>
        <taxon>Bacilli</taxon>
        <taxon>Bacillales</taxon>
        <taxon>Alicyclobacillaceae</taxon>
        <taxon>Alicyclobacillus</taxon>
    </lineage>
</organism>
<reference evidence="2" key="1">
    <citation type="submission" date="2016-11" db="EMBL/GenBank/DDBJ databases">
        <authorList>
            <person name="Varghese N."/>
            <person name="Submissions S."/>
        </authorList>
    </citation>
    <scope>NUCLEOTIDE SEQUENCE [LARGE SCALE GENOMIC DNA]</scope>
    <source>
        <strain evidence="2">USBA-503</strain>
    </source>
</reference>
<accession>A0A1M6NJR9</accession>
<gene>
    <name evidence="1" type="ORF">SAMN05443507_10674</name>
</gene>
<dbReference type="EMBL" id="FRAF01000006">
    <property type="protein sequence ID" value="SHJ95985.1"/>
    <property type="molecule type" value="Genomic_DNA"/>
</dbReference>